<evidence type="ECO:0000313" key="6">
    <source>
        <dbReference type="Proteomes" id="UP000596742"/>
    </source>
</evidence>
<dbReference type="PANTHER" id="PTHR12877:SF7">
    <property type="entry name" value="RHO GUANINE NUCLEOTIDE EXCHANGE FACTOR 10-LIKE PROTEIN"/>
    <property type="match status" value="1"/>
</dbReference>
<proteinExistence type="predicted"/>
<feature type="compositionally biased region" description="Polar residues" evidence="3">
    <location>
        <begin position="1506"/>
        <end position="1517"/>
    </location>
</feature>
<feature type="coiled-coil region" evidence="2">
    <location>
        <begin position="724"/>
        <end position="757"/>
    </location>
</feature>
<evidence type="ECO:0000259" key="4">
    <source>
        <dbReference type="PROSITE" id="PS50010"/>
    </source>
</evidence>
<keyword evidence="2" id="KW-0175">Coiled coil</keyword>
<evidence type="ECO:0000256" key="3">
    <source>
        <dbReference type="SAM" id="MobiDB-lite"/>
    </source>
</evidence>
<protein>
    <submittedName>
        <fullName evidence="5">Rho guanine nucleotide exchange factor 10</fullName>
    </submittedName>
</protein>
<dbReference type="SUPFAM" id="SSF48065">
    <property type="entry name" value="DBL homology domain (DH-domain)"/>
    <property type="match status" value="1"/>
</dbReference>
<feature type="region of interest" description="Disordered" evidence="3">
    <location>
        <begin position="1488"/>
        <end position="1527"/>
    </location>
</feature>
<dbReference type="Gene3D" id="2.130.10.10">
    <property type="entry name" value="YVTN repeat-like/Quinoprotein amine dehydrogenase"/>
    <property type="match status" value="1"/>
</dbReference>
<dbReference type="Pfam" id="PF19056">
    <property type="entry name" value="WD40_2"/>
    <property type="match status" value="1"/>
</dbReference>
<feature type="compositionally biased region" description="Basic and acidic residues" evidence="3">
    <location>
        <begin position="172"/>
        <end position="181"/>
    </location>
</feature>
<dbReference type="CDD" id="cd00160">
    <property type="entry name" value="RhoGEF"/>
    <property type="match status" value="1"/>
</dbReference>
<evidence type="ECO:0000256" key="2">
    <source>
        <dbReference type="SAM" id="Coils"/>
    </source>
</evidence>
<comment type="caution">
    <text evidence="5">The sequence shown here is derived from an EMBL/GenBank/DDBJ whole genome shotgun (WGS) entry which is preliminary data.</text>
</comment>
<dbReference type="GO" id="GO:0005085">
    <property type="term" value="F:guanyl-nucleotide exchange factor activity"/>
    <property type="evidence" value="ECO:0007669"/>
    <property type="project" value="UniProtKB-KW"/>
</dbReference>
<dbReference type="OrthoDB" id="28697at2759"/>
<dbReference type="InterPro" id="IPR035899">
    <property type="entry name" value="DBL_dom_sf"/>
</dbReference>
<dbReference type="InterPro" id="IPR015943">
    <property type="entry name" value="WD40/YVTN_repeat-like_dom_sf"/>
</dbReference>
<feature type="compositionally biased region" description="Acidic residues" evidence="3">
    <location>
        <begin position="361"/>
        <end position="373"/>
    </location>
</feature>
<dbReference type="SMART" id="SM00325">
    <property type="entry name" value="RhoGEF"/>
    <property type="match status" value="1"/>
</dbReference>
<keyword evidence="1" id="KW-0344">Guanine-nucleotide releasing factor</keyword>
<feature type="compositionally biased region" description="Polar residues" evidence="3">
    <location>
        <begin position="429"/>
        <end position="440"/>
    </location>
</feature>
<dbReference type="Gene3D" id="1.20.900.10">
    <property type="entry name" value="Dbl homology (DH) domain"/>
    <property type="match status" value="1"/>
</dbReference>
<gene>
    <name evidence="5" type="ORF">MGAL_10B054747</name>
</gene>
<sequence length="1582" mass="178643">MKMIHSDIYFLQIYKPKKDSSDDDTDRGIYYDAISTTSALDLTDDSIEPDSPTNVEPVTVSNFFEASVETVKEDTDSENLVELKITDEDLEEALRQSDSPEPEQSNIVKQPVYANETEQLDLVKKRSDSKLLTEQSNVVEQPIYTNVPEQSDLIKQQSDSKLTEQSNVVEQSDCKNETEQAKEVKQKSDLVSSVKLSFGQVGVRGQTSKVSVKELSKKFKVEDDTGGTYCLAKPLKLDTDQYCLAKPVTEDPYGEGYIKANKVNKSLVRKPAKYKYDPPWNSEFPMVMVPGKVDQGEQKTSQKKTELVQGDEQNEVFTEVKPDFVTSRELERSGKYNHLFEGSVSEEPVMSNLYGIYTSPPEEETDQPQEEDIQDAQRVPALPILISSGVYSNAYEGNFTSSMRSSATIRSQENPYEDVHSRASEDVGWNSSEFESSGSDTDFENAPGPEDAIFDKPLPPTPKELAKLTPEDLQLNWELVRSFSHSQDDYLEHLANLIYHTEETLRMKVKKKEEAASSGRISQILPVKVNLEKHPPPCLPPAPESMENHQMKRRFAIQSLIDSEKSFIDTLRRLSEEYKEPLLTTYGLQGSIVDVILSKAEQILDIHKMFQIELADKVKNWDKEEEIGTCFIGFFSREMVIELYSGYVNNFSSAMEELKSLQNTKPSLANFLTEKAMKSPDRLPLFGLLVKPVQRFPQFITMMQDLLKYTPHQHHDRSSLQTALTDLENVAHKLNESKRLAEQKLQAKKVMKELNIKNLRPTLRLLRQDDLDQICETGNNRTKVRRLFLTDAYLICTTVTTREQDGRPVDRIRSKWALPISELELKDNAISPEMSCSVKSNGGILSIHTRKESIYQETDPLNLQTDLDDMVYDYNILSQISSLVSTLKCAHDNLSEETCCEVISDLQRKIQVKNQQLQIINSCTVVFEHTNATNNKKERYTFQTISPELKQEWSTDFLLSKLALDPINNPSWTSLSLGEDVTMQPALFMKHLPVDMPRYFTKMKCAVPVYLASHGSSDIGIQHLWVVMTTDLRTQVALVSVQNTRPSLVESFQACSEEVVAVETVPGYAVKESGDAFMEDTVWMSTVKKEVLIFSVFNEQGLRDQTKLNRVPKKKFHCHGIGQQIHYTIERVFIGTDEGVLVIYDRDQEGVWNFESPNVVQLASSPINSIITLDEEVWVACGPHIYIIPVEESCYLEQIEMSCKDGGDISHMVRSGVGLWISHKGSSSIHLYHIETKKQIQEINVAQSVNVLVQANTDQSLGQESSCVISSLMVSKGFLWVGTSSGILLTFPLPRLKDGVPIISGRPFVSYHGHNGPVQFLIPIYCGTVNLWHKAKGLDYSTIDLRRQVNLESDKKPLADLKQCESKRHSSSDLEKTVSQISLEGDYIKMTHKPTPPEKPPKNSKTGDKTLGGVDKENRLSRSADDITTLLPSKTAEVSCQRGKTLKYPTKLASRQNIMKTLDPSMGTGDDDVNEVYRDLMRNESMTSPVKPVVEKQTRSSMRKPSFNSFKLGSSKNRSTKHASVRVSTDEPKLRALDTLSKRGCNSVMIVMGGDGYIDWRKKSLSAFKNLEAALIIWLYKF</sequence>
<dbReference type="GO" id="GO:0030036">
    <property type="term" value="P:actin cytoskeleton organization"/>
    <property type="evidence" value="ECO:0007669"/>
    <property type="project" value="TreeGrafter"/>
</dbReference>
<accession>A0A8B6DKF1</accession>
<name>A0A8B6DKF1_MYTGA</name>
<dbReference type="InterPro" id="IPR011047">
    <property type="entry name" value="Quinoprotein_ADH-like_sf"/>
</dbReference>
<feature type="region of interest" description="Disordered" evidence="3">
    <location>
        <begin position="1389"/>
        <end position="1421"/>
    </location>
</feature>
<dbReference type="FunFam" id="1.20.900.10:FF:000003">
    <property type="entry name" value="Rho guanine nucleotide exchange factor 10 like"/>
    <property type="match status" value="1"/>
</dbReference>
<dbReference type="GO" id="GO:0005737">
    <property type="term" value="C:cytoplasm"/>
    <property type="evidence" value="ECO:0007669"/>
    <property type="project" value="UniProtKB-ARBA"/>
</dbReference>
<organism evidence="5 6">
    <name type="scientific">Mytilus galloprovincialis</name>
    <name type="common">Mediterranean mussel</name>
    <dbReference type="NCBI Taxonomy" id="29158"/>
    <lineage>
        <taxon>Eukaryota</taxon>
        <taxon>Metazoa</taxon>
        <taxon>Spiralia</taxon>
        <taxon>Lophotrochozoa</taxon>
        <taxon>Mollusca</taxon>
        <taxon>Bivalvia</taxon>
        <taxon>Autobranchia</taxon>
        <taxon>Pteriomorphia</taxon>
        <taxon>Mytilida</taxon>
        <taxon>Mytiloidea</taxon>
        <taxon>Mytilidae</taxon>
        <taxon>Mytilinae</taxon>
        <taxon>Mytilus</taxon>
    </lineage>
</organism>
<evidence type="ECO:0000256" key="1">
    <source>
        <dbReference type="ARBA" id="ARBA00022658"/>
    </source>
</evidence>
<feature type="domain" description="DH" evidence="4">
    <location>
        <begin position="552"/>
        <end position="737"/>
    </location>
</feature>
<dbReference type="SUPFAM" id="SSF50998">
    <property type="entry name" value="Quinoprotein alcohol dehydrogenase-like"/>
    <property type="match status" value="1"/>
</dbReference>
<evidence type="ECO:0000313" key="5">
    <source>
        <dbReference type="EMBL" id="VDI20390.1"/>
    </source>
</evidence>
<feature type="compositionally biased region" description="Basic and acidic residues" evidence="3">
    <location>
        <begin position="1395"/>
        <end position="1421"/>
    </location>
</feature>
<dbReference type="PANTHER" id="PTHR12877">
    <property type="entry name" value="RHO GUANINE NUCLEOTIDE EXCHANGE FACTOR"/>
    <property type="match status" value="1"/>
</dbReference>
<feature type="region of interest" description="Disordered" evidence="3">
    <location>
        <begin position="92"/>
        <end position="113"/>
    </location>
</feature>
<keyword evidence="6" id="KW-1185">Reference proteome</keyword>
<dbReference type="EMBL" id="UYJE01003580">
    <property type="protein sequence ID" value="VDI20390.1"/>
    <property type="molecule type" value="Genomic_DNA"/>
</dbReference>
<dbReference type="Pfam" id="PF00621">
    <property type="entry name" value="RhoGEF"/>
    <property type="match status" value="1"/>
</dbReference>
<feature type="region of interest" description="Disordered" evidence="3">
    <location>
        <begin position="354"/>
        <end position="373"/>
    </location>
</feature>
<dbReference type="InterPro" id="IPR039919">
    <property type="entry name" value="ARHGEF10/ARHGEF17"/>
</dbReference>
<feature type="compositionally biased region" description="Polar residues" evidence="3">
    <location>
        <begin position="96"/>
        <end position="108"/>
    </location>
</feature>
<dbReference type="Pfam" id="PF19057">
    <property type="entry name" value="PH_19"/>
    <property type="match status" value="1"/>
</dbReference>
<reference evidence="5" key="1">
    <citation type="submission" date="2018-11" db="EMBL/GenBank/DDBJ databases">
        <authorList>
            <person name="Alioto T."/>
            <person name="Alioto T."/>
        </authorList>
    </citation>
    <scope>NUCLEOTIDE SEQUENCE</scope>
</reference>
<feature type="compositionally biased region" description="Polar residues" evidence="3">
    <location>
        <begin position="150"/>
        <end position="170"/>
    </location>
</feature>
<dbReference type="InterPro" id="IPR000219">
    <property type="entry name" value="DH_dom"/>
</dbReference>
<dbReference type="GO" id="GO:0051496">
    <property type="term" value="P:positive regulation of stress fiber assembly"/>
    <property type="evidence" value="ECO:0007669"/>
    <property type="project" value="TreeGrafter"/>
</dbReference>
<feature type="region of interest" description="Disordered" evidence="3">
    <location>
        <begin position="150"/>
        <end position="181"/>
    </location>
</feature>
<dbReference type="Proteomes" id="UP000596742">
    <property type="component" value="Unassembled WGS sequence"/>
</dbReference>
<dbReference type="PROSITE" id="PS50010">
    <property type="entry name" value="DH_2"/>
    <property type="match status" value="1"/>
</dbReference>
<feature type="region of interest" description="Disordered" evidence="3">
    <location>
        <begin position="409"/>
        <end position="444"/>
    </location>
</feature>